<keyword evidence="3" id="KW-1003">Cell membrane</keyword>
<evidence type="ECO:0000256" key="5">
    <source>
        <dbReference type="ARBA" id="ARBA00022944"/>
    </source>
</evidence>
<keyword evidence="5" id="KW-0777">Teichoic acid biosynthesis</keyword>
<dbReference type="CDD" id="cd00761">
    <property type="entry name" value="Glyco_tranf_GTA_type"/>
    <property type="match status" value="1"/>
</dbReference>
<comment type="caution">
    <text evidence="10">The sequence shown here is derived from an EMBL/GenBank/DDBJ whole genome shotgun (WGS) entry which is preliminary data.</text>
</comment>
<dbReference type="InterPro" id="IPR001296">
    <property type="entry name" value="Glyco_trans_1"/>
</dbReference>
<evidence type="ECO:0000256" key="1">
    <source>
        <dbReference type="ARBA" id="ARBA00004202"/>
    </source>
</evidence>
<dbReference type="Pfam" id="PF00534">
    <property type="entry name" value="Glycos_transf_1"/>
    <property type="match status" value="1"/>
</dbReference>
<accession>A0A166F3W1</accession>
<proteinExistence type="inferred from homology"/>
<dbReference type="OrthoDB" id="132546at2157"/>
<dbReference type="InterPro" id="IPR007554">
    <property type="entry name" value="Glycerophosphate_synth"/>
</dbReference>
<evidence type="ECO:0000259" key="8">
    <source>
        <dbReference type="Pfam" id="PF00534"/>
    </source>
</evidence>
<keyword evidence="11" id="KW-1185">Reference proteome</keyword>
<comment type="subcellular location">
    <subcellularLocation>
        <location evidence="1">Cell membrane</location>
        <topology evidence="1">Peripheral membrane protein</topology>
    </subcellularLocation>
</comment>
<name>A0A166F3W1_9EURY</name>
<sequence>MSELKKILLVPTAYNKRALEDIERYISVYKHKFEINVLLNELDSLTIEKDGYNLVKNGTSYGRYLKHTSDYVIDAGSMNSGFKGSSKTKWVSVWHGIPYKKMFADFDEKSLNDGIKYSEAYDIMISMSPYYSETFLRNAMLYFGEIKELGSAKIDKLFANEGKTLNIKYELGIPLDKKIILYAPTYREKGKFSLPFDPMKLIESLPNSEEFILIIKLHYLSWLDQNTFNCNIVDYTNYPEVLDLMLISDILISDYSSLILDYSVLNKPIILFQHDKEEYLKNMGTYFDFEDFIPKKQIVQTEKELYNLVGGELENDNSKLREFFYPYENGNSTEKIVKALDFDDSPRRFKEIIFLINELNQIGGVHSFVTNMAKYYKNAYNSKIFVIAIKEFAYDKNFIKLFESEYVDFTWSSQTNPGMCKTILRNTNGYVISMQFNAHSHFQKFLKDKNSILMVHGDVKEFISNNISTWCLNSLNSYELHSYKKLIVLSKKQENLLKPHLNDNIQKKLTNINNSVELNHTPSEQASKNNFAYIGRLSKDKNSMDLINIGKEIKRENLDFKINIYGTGELSGKIEKEIKYNNLENILFLRGYEENKGKIFKNNCALISVSETGGFGSVILEAYSFGRSVILFNSFTITLDLVEDNKTGFLVDLYDYPSFIEKMKKINGIKEEDIKKQIEKFDNEKIFKEWNNIFSQIEDEEGINPKNKIKTSKNKKSNLKSKTKGKTKITKTHSKRNNNRRQKTINYLNKKLPKLTKKLKSSIYELQGKKPIVSVIIPCYNSTATIKDAVQSVLRQKLKDIEIVVVDDGSKNRVKDIIDGFNSFKIKYYYKEHSGLGLTRNCGIENANGEYLFFLDSDDKITKNSLNDLVTFAKDKNLNVVSGITKRHNMITNDETLWLPSIYNEKRIDNIKSRLSLYKDTLSTNKLYRKDYLVENNLLFENVLYEDKLFTTKLYTRTENIGILDQIVYIWNVRENNSSITTSLTPENFKERIKSIVMLWDHLPEYKKPDIFAFFVNHDMILYVRKFKFFTAKEKKEVFELIQGFCNKYGNYLYPKLVNKTRLRIIYCAMENDYESFLKIVNTISNDFRK</sequence>
<dbReference type="Gene3D" id="3.40.50.2000">
    <property type="entry name" value="Glycogen Phosphorylase B"/>
    <property type="match status" value="2"/>
</dbReference>
<feature type="domain" description="Glycosyltransferase 2-like" evidence="9">
    <location>
        <begin position="774"/>
        <end position="933"/>
    </location>
</feature>
<dbReference type="InterPro" id="IPR051612">
    <property type="entry name" value="Teichoic_Acid_Biosynth"/>
</dbReference>
<feature type="domain" description="Glycosyl transferase family 1" evidence="8">
    <location>
        <begin position="526"/>
        <end position="666"/>
    </location>
</feature>
<evidence type="ECO:0000259" key="9">
    <source>
        <dbReference type="Pfam" id="PF00535"/>
    </source>
</evidence>
<dbReference type="Proteomes" id="UP000077066">
    <property type="component" value="Unassembled WGS sequence"/>
</dbReference>
<keyword evidence="6" id="KW-0472">Membrane</keyword>
<keyword evidence="4 10" id="KW-0808">Transferase</keyword>
<dbReference type="InterPro" id="IPR029044">
    <property type="entry name" value="Nucleotide-diphossugar_trans"/>
</dbReference>
<dbReference type="InterPro" id="IPR043148">
    <property type="entry name" value="TagF_C"/>
</dbReference>
<dbReference type="RefSeq" id="WP_084266254.1">
    <property type="nucleotide sequence ID" value="NZ_LWMT01000034.1"/>
</dbReference>
<dbReference type="GO" id="GO:0047355">
    <property type="term" value="F:CDP-glycerol glycerophosphotransferase activity"/>
    <property type="evidence" value="ECO:0007669"/>
    <property type="project" value="UniProtKB-EC"/>
</dbReference>
<evidence type="ECO:0000313" key="10">
    <source>
        <dbReference type="EMBL" id="KZX17289.1"/>
    </source>
</evidence>
<organism evidence="10 11">
    <name type="scientific">Methanobrevibacter filiformis</name>
    <dbReference type="NCBI Taxonomy" id="55758"/>
    <lineage>
        <taxon>Archaea</taxon>
        <taxon>Methanobacteriati</taxon>
        <taxon>Methanobacteriota</taxon>
        <taxon>Methanomada group</taxon>
        <taxon>Methanobacteria</taxon>
        <taxon>Methanobacteriales</taxon>
        <taxon>Methanobacteriaceae</taxon>
        <taxon>Methanobrevibacter</taxon>
    </lineage>
</organism>
<gene>
    <name evidence="10" type="primary">tagF_2</name>
    <name evidence="10" type="ORF">MBFIL_02620</name>
</gene>
<dbReference type="SUPFAM" id="SSF53448">
    <property type="entry name" value="Nucleotide-diphospho-sugar transferases"/>
    <property type="match status" value="1"/>
</dbReference>
<dbReference type="EMBL" id="LWMT01000034">
    <property type="protein sequence ID" value="KZX17289.1"/>
    <property type="molecule type" value="Genomic_DNA"/>
</dbReference>
<dbReference type="PANTHER" id="PTHR37316:SF3">
    <property type="entry name" value="TEICHOIC ACID GLYCEROL-PHOSPHATE TRANSFERASE"/>
    <property type="match status" value="1"/>
</dbReference>
<dbReference type="Gene3D" id="3.40.50.12580">
    <property type="match status" value="1"/>
</dbReference>
<evidence type="ECO:0000256" key="2">
    <source>
        <dbReference type="ARBA" id="ARBA00010488"/>
    </source>
</evidence>
<dbReference type="InterPro" id="IPR043149">
    <property type="entry name" value="TagF_N"/>
</dbReference>
<feature type="region of interest" description="Disordered" evidence="7">
    <location>
        <begin position="705"/>
        <end position="737"/>
    </location>
</feature>
<evidence type="ECO:0000256" key="6">
    <source>
        <dbReference type="ARBA" id="ARBA00023136"/>
    </source>
</evidence>
<evidence type="ECO:0000313" key="11">
    <source>
        <dbReference type="Proteomes" id="UP000077066"/>
    </source>
</evidence>
<dbReference type="PANTHER" id="PTHR37316">
    <property type="entry name" value="TEICHOIC ACID GLYCEROL-PHOSPHATE PRIMASE"/>
    <property type="match status" value="1"/>
</dbReference>
<dbReference type="EC" id="2.7.8.12" evidence="10"/>
<dbReference type="AlphaFoldDB" id="A0A166F3W1"/>
<dbReference type="GO" id="GO:0005886">
    <property type="term" value="C:plasma membrane"/>
    <property type="evidence" value="ECO:0007669"/>
    <property type="project" value="UniProtKB-SubCell"/>
</dbReference>
<dbReference type="Gene3D" id="3.90.550.10">
    <property type="entry name" value="Spore Coat Polysaccharide Biosynthesis Protein SpsA, Chain A"/>
    <property type="match status" value="1"/>
</dbReference>
<dbReference type="PATRIC" id="fig|55758.3.peg.292"/>
<evidence type="ECO:0000256" key="7">
    <source>
        <dbReference type="SAM" id="MobiDB-lite"/>
    </source>
</evidence>
<reference evidence="10 11" key="1">
    <citation type="submission" date="2016-04" db="EMBL/GenBank/DDBJ databases">
        <title>Genome sequence of Methanobrevibacter filiformis DSM 11501.</title>
        <authorList>
            <person name="Poehlein A."/>
            <person name="Seedorf H."/>
            <person name="Daniel R."/>
        </authorList>
    </citation>
    <scope>NUCLEOTIDE SEQUENCE [LARGE SCALE GENOMIC DNA]</scope>
    <source>
        <strain evidence="10 11">DSM 11501</strain>
    </source>
</reference>
<protein>
    <submittedName>
        <fullName evidence="10">CDP-glycerol:poly(Glycerophosphate) glycerophosphotransferase</fullName>
        <ecNumber evidence="10">2.7.8.12</ecNumber>
    </submittedName>
</protein>
<dbReference type="Pfam" id="PF00535">
    <property type="entry name" value="Glycos_transf_2"/>
    <property type="match status" value="1"/>
</dbReference>
<evidence type="ECO:0000256" key="3">
    <source>
        <dbReference type="ARBA" id="ARBA00022475"/>
    </source>
</evidence>
<dbReference type="Pfam" id="PF04464">
    <property type="entry name" value="Glyphos_transf"/>
    <property type="match status" value="1"/>
</dbReference>
<dbReference type="GO" id="GO:0016757">
    <property type="term" value="F:glycosyltransferase activity"/>
    <property type="evidence" value="ECO:0007669"/>
    <property type="project" value="InterPro"/>
</dbReference>
<dbReference type="Gene3D" id="3.40.50.11820">
    <property type="match status" value="1"/>
</dbReference>
<dbReference type="InterPro" id="IPR001173">
    <property type="entry name" value="Glyco_trans_2-like"/>
</dbReference>
<dbReference type="SUPFAM" id="SSF53756">
    <property type="entry name" value="UDP-Glycosyltransferase/glycogen phosphorylase"/>
    <property type="match status" value="2"/>
</dbReference>
<feature type="compositionally biased region" description="Basic residues" evidence="7">
    <location>
        <begin position="707"/>
        <end position="737"/>
    </location>
</feature>
<evidence type="ECO:0000256" key="4">
    <source>
        <dbReference type="ARBA" id="ARBA00022679"/>
    </source>
</evidence>
<dbReference type="STRING" id="55758.MBFIL_02620"/>
<comment type="similarity">
    <text evidence="2">Belongs to the CDP-glycerol glycerophosphotransferase family.</text>
</comment>